<evidence type="ECO:0000259" key="1">
    <source>
        <dbReference type="Pfam" id="PF20296"/>
    </source>
</evidence>
<organism evidence="2 3">
    <name type="scientific">Nannocystis radixulma</name>
    <dbReference type="NCBI Taxonomy" id="2995305"/>
    <lineage>
        <taxon>Bacteria</taxon>
        <taxon>Pseudomonadati</taxon>
        <taxon>Myxococcota</taxon>
        <taxon>Polyangia</taxon>
        <taxon>Nannocystales</taxon>
        <taxon>Nannocystaceae</taxon>
        <taxon>Nannocystis</taxon>
    </lineage>
</organism>
<keyword evidence="3" id="KW-1185">Reference proteome</keyword>
<dbReference type="Pfam" id="PF20296">
    <property type="entry name" value="MTaX1"/>
    <property type="match status" value="1"/>
</dbReference>
<accession>A0ABT5BQI2</accession>
<sequence length="178" mass="19961">MTAITEELHRSFLRPLHASVTYHDPLATKPLCVDFALPLPPRVRLYMYTLVGGMGTKRSFEYKVSLRLPGQRPGEIRSFDYSLGRYVLLVGYAQDLDVFVFWDASLRQGFKNGDNVQVSVSTVLAAASSGRAEQLRSLTTGEDEIVIACQSWTLAQALEDRVAWTGGAPEERWETFRS</sequence>
<feature type="domain" description="Methylase-associated X1" evidence="1">
    <location>
        <begin position="42"/>
        <end position="157"/>
    </location>
</feature>
<evidence type="ECO:0000313" key="3">
    <source>
        <dbReference type="Proteomes" id="UP001217838"/>
    </source>
</evidence>
<dbReference type="Proteomes" id="UP001217838">
    <property type="component" value="Unassembled WGS sequence"/>
</dbReference>
<protein>
    <recommendedName>
        <fullName evidence="1">Methylase-associated X1 domain-containing protein</fullName>
    </recommendedName>
</protein>
<reference evidence="2 3" key="1">
    <citation type="submission" date="2022-11" db="EMBL/GenBank/DDBJ databases">
        <title>Minimal conservation of predation-associated metabolite biosynthetic gene clusters underscores biosynthetic potential of Myxococcota including descriptions for ten novel species: Archangium lansinium sp. nov., Myxococcus landrumus sp. nov., Nannocystis bai.</title>
        <authorList>
            <person name="Ahearne A."/>
            <person name="Stevens C."/>
            <person name="Dowd S."/>
        </authorList>
    </citation>
    <scope>NUCLEOTIDE SEQUENCE [LARGE SCALE GENOMIC DNA]</scope>
    <source>
        <strain evidence="2 3">NCELM</strain>
    </source>
</reference>
<comment type="caution">
    <text evidence="2">The sequence shown here is derived from an EMBL/GenBank/DDBJ whole genome shotgun (WGS) entry which is preliminary data.</text>
</comment>
<evidence type="ECO:0000313" key="2">
    <source>
        <dbReference type="EMBL" id="MDC0675978.1"/>
    </source>
</evidence>
<dbReference type="EMBL" id="JAQNDN010000028">
    <property type="protein sequence ID" value="MDC0675978.1"/>
    <property type="molecule type" value="Genomic_DNA"/>
</dbReference>
<gene>
    <name evidence="2" type="ORF">POL58_50070</name>
</gene>
<name>A0ABT5BQI2_9BACT</name>
<proteinExistence type="predicted"/>
<dbReference type="RefSeq" id="WP_272011675.1">
    <property type="nucleotide sequence ID" value="NZ_JAQNDN010000028.1"/>
</dbReference>
<dbReference type="InterPro" id="IPR046894">
    <property type="entry name" value="MTaX1"/>
</dbReference>